<dbReference type="InterPro" id="IPR043129">
    <property type="entry name" value="ATPase_NBD"/>
</dbReference>
<dbReference type="InterPro" id="IPR052519">
    <property type="entry name" value="Euk-type_GlcNAc_Kinase"/>
</dbReference>
<dbReference type="Pfam" id="PF01869">
    <property type="entry name" value="BcrAD_BadFG"/>
    <property type="match status" value="1"/>
</dbReference>
<evidence type="ECO:0000313" key="2">
    <source>
        <dbReference type="EMBL" id="MBC8543139.1"/>
    </source>
</evidence>
<evidence type="ECO:0000313" key="3">
    <source>
        <dbReference type="Proteomes" id="UP000657006"/>
    </source>
</evidence>
<dbReference type="PANTHER" id="PTHR43190">
    <property type="entry name" value="N-ACETYL-D-GLUCOSAMINE KINASE"/>
    <property type="match status" value="1"/>
</dbReference>
<accession>A0A926I0F7</accession>
<name>A0A926I0F7_9FIRM</name>
<sequence length="305" mass="32827">MEYVIGLDGGGSNTTLKAATLEQGIVFEAQGASCNLNAATAEQVRDNLHSLLRIFLREGYEVSECRGICLGASGAGDPQVQERLKGMLREIFPACPIQVAHDALTALHGAFPDGIGIVIIAGTGSICYGQNVRRELVRTGGWGHVMGDEGSAYDIARQILQAVMRSYDGRGRETVLTQGLLDYWKISSPAQIPEMVYRCGRDKKAIAAIAFLCDIGYNKGDTICHEIVDSAAQSLIELILCTANRLSGSGEVLRCAYTGGVLDHFTDLRGRVEQRIRAHGQSVIWTGEKADAALGCVRLALQTQE</sequence>
<evidence type="ECO:0000259" key="1">
    <source>
        <dbReference type="Pfam" id="PF01869"/>
    </source>
</evidence>
<dbReference type="PANTHER" id="PTHR43190:SF3">
    <property type="entry name" value="N-ACETYL-D-GLUCOSAMINE KINASE"/>
    <property type="match status" value="1"/>
</dbReference>
<protein>
    <recommendedName>
        <fullName evidence="1">ATPase BadF/BadG/BcrA/BcrD type domain-containing protein</fullName>
    </recommendedName>
</protein>
<dbReference type="Proteomes" id="UP000657006">
    <property type="component" value="Unassembled WGS sequence"/>
</dbReference>
<dbReference type="Gene3D" id="3.30.420.40">
    <property type="match status" value="2"/>
</dbReference>
<dbReference type="EMBL" id="JACRSQ010000007">
    <property type="protein sequence ID" value="MBC8543139.1"/>
    <property type="molecule type" value="Genomic_DNA"/>
</dbReference>
<gene>
    <name evidence="2" type="ORF">H8730_06250</name>
</gene>
<dbReference type="AlphaFoldDB" id="A0A926I0F7"/>
<comment type="caution">
    <text evidence="2">The sequence shown here is derived from an EMBL/GenBank/DDBJ whole genome shotgun (WGS) entry which is preliminary data.</text>
</comment>
<organism evidence="2 3">
    <name type="scientific">Bianquea renquensis</name>
    <dbReference type="NCBI Taxonomy" id="2763661"/>
    <lineage>
        <taxon>Bacteria</taxon>
        <taxon>Bacillati</taxon>
        <taxon>Bacillota</taxon>
        <taxon>Clostridia</taxon>
        <taxon>Eubacteriales</taxon>
        <taxon>Bianqueaceae</taxon>
        <taxon>Bianquea</taxon>
    </lineage>
</organism>
<feature type="domain" description="ATPase BadF/BadG/BcrA/BcrD type" evidence="1">
    <location>
        <begin position="5"/>
        <end position="276"/>
    </location>
</feature>
<dbReference type="SUPFAM" id="SSF53067">
    <property type="entry name" value="Actin-like ATPase domain"/>
    <property type="match status" value="2"/>
</dbReference>
<proteinExistence type="predicted"/>
<dbReference type="RefSeq" id="WP_177720343.1">
    <property type="nucleotide sequence ID" value="NZ_JACRSQ010000007.1"/>
</dbReference>
<dbReference type="InterPro" id="IPR002731">
    <property type="entry name" value="ATPase_BadF"/>
</dbReference>
<keyword evidence="3" id="KW-1185">Reference proteome</keyword>
<reference evidence="2" key="1">
    <citation type="submission" date="2020-08" db="EMBL/GenBank/DDBJ databases">
        <title>Genome public.</title>
        <authorList>
            <person name="Liu C."/>
            <person name="Sun Q."/>
        </authorList>
    </citation>
    <scope>NUCLEOTIDE SEQUENCE</scope>
    <source>
        <strain evidence="2">NSJ-32</strain>
    </source>
</reference>